<evidence type="ECO:0000313" key="3">
    <source>
        <dbReference type="EMBL" id="AUX27209.1"/>
    </source>
</evidence>
<gene>
    <name evidence="3" type="ORF">SOCEGT47_077900</name>
</gene>
<feature type="compositionally biased region" description="Low complexity" evidence="1">
    <location>
        <begin position="65"/>
        <end position="78"/>
    </location>
</feature>
<keyword evidence="2" id="KW-0812">Transmembrane</keyword>
<reference evidence="3 4" key="1">
    <citation type="submission" date="2015-09" db="EMBL/GenBank/DDBJ databases">
        <title>Sorangium comparison.</title>
        <authorList>
            <person name="Zaburannyi N."/>
            <person name="Bunk B."/>
            <person name="Overmann J."/>
            <person name="Mueller R."/>
        </authorList>
    </citation>
    <scope>NUCLEOTIDE SEQUENCE [LARGE SCALE GENOMIC DNA]</scope>
    <source>
        <strain evidence="3 4">So ceGT47</strain>
    </source>
</reference>
<feature type="transmembrane region" description="Helical" evidence="2">
    <location>
        <begin position="25"/>
        <end position="48"/>
    </location>
</feature>
<keyword evidence="2" id="KW-1133">Transmembrane helix</keyword>
<dbReference type="Proteomes" id="UP000295781">
    <property type="component" value="Chromosome"/>
</dbReference>
<organism evidence="3 4">
    <name type="scientific">Sorangium cellulosum</name>
    <name type="common">Polyangium cellulosum</name>
    <dbReference type="NCBI Taxonomy" id="56"/>
    <lineage>
        <taxon>Bacteria</taxon>
        <taxon>Pseudomonadati</taxon>
        <taxon>Myxococcota</taxon>
        <taxon>Polyangia</taxon>
        <taxon>Polyangiales</taxon>
        <taxon>Polyangiaceae</taxon>
        <taxon>Sorangium</taxon>
    </lineage>
</organism>
<dbReference type="EMBL" id="CP012670">
    <property type="protein sequence ID" value="AUX27209.1"/>
    <property type="molecule type" value="Genomic_DNA"/>
</dbReference>
<keyword evidence="2" id="KW-0472">Membrane</keyword>
<sequence length="92" mass="9346">MDEPERRDEDPDHGPDGVGKDRAQLGILFLAAAFALALLLTVIGLLAFTAMTPRSPPGPSGEHPGAGPARGAGASPRPALRERGRPGATAGV</sequence>
<proteinExistence type="predicted"/>
<dbReference type="RefSeq" id="WP_129355309.1">
    <property type="nucleotide sequence ID" value="NZ_CP012670.1"/>
</dbReference>
<feature type="region of interest" description="Disordered" evidence="1">
    <location>
        <begin position="1"/>
        <end position="20"/>
    </location>
</feature>
<accession>A0A4P2QC44</accession>
<feature type="region of interest" description="Disordered" evidence="1">
    <location>
        <begin position="50"/>
        <end position="92"/>
    </location>
</feature>
<evidence type="ECO:0000256" key="1">
    <source>
        <dbReference type="SAM" id="MobiDB-lite"/>
    </source>
</evidence>
<evidence type="ECO:0000256" key="2">
    <source>
        <dbReference type="SAM" id="Phobius"/>
    </source>
</evidence>
<evidence type="ECO:0000313" key="4">
    <source>
        <dbReference type="Proteomes" id="UP000295781"/>
    </source>
</evidence>
<protein>
    <submittedName>
        <fullName evidence="3">Uncharacterized protein</fullName>
    </submittedName>
</protein>
<dbReference type="AlphaFoldDB" id="A0A4P2QC44"/>
<name>A0A4P2QC44_SORCE</name>